<evidence type="ECO:0000313" key="1">
    <source>
        <dbReference type="EMBL" id="SKD10082.1"/>
    </source>
</evidence>
<gene>
    <name evidence="1" type="ORF">SAMN05660461_5982</name>
</gene>
<evidence type="ECO:0000313" key="2">
    <source>
        <dbReference type="Proteomes" id="UP000190166"/>
    </source>
</evidence>
<name>A0A1T5PBQ9_9BACT</name>
<proteinExistence type="predicted"/>
<dbReference type="Proteomes" id="UP000190166">
    <property type="component" value="Unassembled WGS sequence"/>
</dbReference>
<dbReference type="AlphaFoldDB" id="A0A1T5PBQ9"/>
<keyword evidence="2" id="KW-1185">Reference proteome</keyword>
<sequence>MWEMKKNKPLRKKRAEKRYWRVTIPTKKHLKKFIQYYNGEQPLLDNSTQFKAYALSMLSFNTIRDKEYKPKNLSETGHNDTLTMLISNRTFTHIGHTITFEKAMHINRMMAYEFSVTLSLMISNLHSVKKIPLQQSLERFCEVYGLEIDEDITMDNLLKIWRRRLDKMEPHCVNKNVTENLIIPFPTNNSLFPALNPVNQLSLDF</sequence>
<dbReference type="EMBL" id="FUZZ01000006">
    <property type="protein sequence ID" value="SKD10082.1"/>
    <property type="molecule type" value="Genomic_DNA"/>
</dbReference>
<dbReference type="STRING" id="393003.SAMN05660461_5982"/>
<protein>
    <submittedName>
        <fullName evidence="1">Uncharacterized protein</fullName>
    </submittedName>
</protein>
<reference evidence="1 2" key="1">
    <citation type="submission" date="2017-02" db="EMBL/GenBank/DDBJ databases">
        <authorList>
            <person name="Peterson S.W."/>
        </authorList>
    </citation>
    <scope>NUCLEOTIDE SEQUENCE [LARGE SCALE GENOMIC DNA]</scope>
    <source>
        <strain evidence="1 2">DSM 18108</strain>
    </source>
</reference>
<accession>A0A1T5PBQ9</accession>
<organism evidence="1 2">
    <name type="scientific">Chitinophaga ginsengisegetis</name>
    <dbReference type="NCBI Taxonomy" id="393003"/>
    <lineage>
        <taxon>Bacteria</taxon>
        <taxon>Pseudomonadati</taxon>
        <taxon>Bacteroidota</taxon>
        <taxon>Chitinophagia</taxon>
        <taxon>Chitinophagales</taxon>
        <taxon>Chitinophagaceae</taxon>
        <taxon>Chitinophaga</taxon>
    </lineage>
</organism>